<comment type="similarity">
    <text evidence="1">Belongs to the peptidase S51 family.</text>
</comment>
<dbReference type="GO" id="GO:0006508">
    <property type="term" value="P:proteolysis"/>
    <property type="evidence" value="ECO:0007669"/>
    <property type="project" value="UniProtKB-KW"/>
</dbReference>
<dbReference type="OrthoDB" id="3373764at2"/>
<keyword evidence="3" id="KW-0378">Hydrolase</keyword>
<evidence type="ECO:0000256" key="4">
    <source>
        <dbReference type="ARBA" id="ARBA00022825"/>
    </source>
</evidence>
<keyword evidence="6" id="KW-1185">Reference proteome</keyword>
<reference evidence="5 6" key="1">
    <citation type="submission" date="2016-10" db="EMBL/GenBank/DDBJ databases">
        <authorList>
            <person name="de Groot N.N."/>
        </authorList>
    </citation>
    <scope>NUCLEOTIDE SEQUENCE [LARGE SCALE GENOMIC DNA]</scope>
    <source>
        <strain evidence="5 6">MP1X4</strain>
    </source>
</reference>
<evidence type="ECO:0000256" key="2">
    <source>
        <dbReference type="ARBA" id="ARBA00022670"/>
    </source>
</evidence>
<dbReference type="AlphaFoldDB" id="A0A1H1Q9E9"/>
<dbReference type="Proteomes" id="UP000199679">
    <property type="component" value="Chromosome I"/>
</dbReference>
<dbReference type="PANTHER" id="PTHR20842">
    <property type="entry name" value="PROTEASE S51 ALPHA-ASPARTYL DIPEPTIDASE"/>
    <property type="match status" value="1"/>
</dbReference>
<protein>
    <submittedName>
        <fullName evidence="5">Dipeptidase E</fullName>
    </submittedName>
</protein>
<sequence>MKLLLTSSGISNTSIKNALVDLLGKPIAESNALFIPTAIYPFPYGARYAWNPISGQSQSPFCQLGWKSMGLLELTALPSIEKDVWLPAVQDADALLVWGGDPLYLSYWLQQSGLADLLPSLLHKMVYVGVSAGSMAVSSTFGETYSNPRGGSGTPLMSQSILFSTPQGEISRTFVMARGAGLVDFALIPHLNNENHPDASMANAEKWAAMLPVPVYAIDDQTAIKVVGGIVEIVSEGHWRLFTP</sequence>
<dbReference type="InterPro" id="IPR029062">
    <property type="entry name" value="Class_I_gatase-like"/>
</dbReference>
<evidence type="ECO:0000313" key="6">
    <source>
        <dbReference type="Proteomes" id="UP000199679"/>
    </source>
</evidence>
<dbReference type="InterPro" id="IPR005320">
    <property type="entry name" value="Peptidase_S51"/>
</dbReference>
<keyword evidence="2" id="KW-0645">Protease</keyword>
<dbReference type="SUPFAM" id="SSF52317">
    <property type="entry name" value="Class I glutamine amidotransferase-like"/>
    <property type="match status" value="1"/>
</dbReference>
<dbReference type="Gene3D" id="3.40.50.880">
    <property type="match status" value="1"/>
</dbReference>
<accession>A0A1H1Q9E9</accession>
<name>A0A1H1Q9E9_MUCMA</name>
<evidence type="ECO:0000256" key="1">
    <source>
        <dbReference type="ARBA" id="ARBA00006534"/>
    </source>
</evidence>
<proteinExistence type="inferred from homology"/>
<dbReference type="Pfam" id="PF03575">
    <property type="entry name" value="Peptidase_S51"/>
    <property type="match status" value="1"/>
</dbReference>
<dbReference type="GO" id="GO:0008236">
    <property type="term" value="F:serine-type peptidase activity"/>
    <property type="evidence" value="ECO:0007669"/>
    <property type="project" value="UniProtKB-KW"/>
</dbReference>
<dbReference type="PANTHER" id="PTHR20842:SF0">
    <property type="entry name" value="ALPHA-ASPARTYL DIPEPTIDASE"/>
    <property type="match status" value="1"/>
</dbReference>
<evidence type="ECO:0000256" key="3">
    <source>
        <dbReference type="ARBA" id="ARBA00022801"/>
    </source>
</evidence>
<dbReference type="EMBL" id="LT629740">
    <property type="protein sequence ID" value="SDS20076.1"/>
    <property type="molecule type" value="Genomic_DNA"/>
</dbReference>
<keyword evidence="4" id="KW-0720">Serine protease</keyword>
<evidence type="ECO:0000313" key="5">
    <source>
        <dbReference type="EMBL" id="SDS20076.1"/>
    </source>
</evidence>
<organism evidence="5 6">
    <name type="scientific">Mucilaginibacter mallensis</name>
    <dbReference type="NCBI Taxonomy" id="652787"/>
    <lineage>
        <taxon>Bacteria</taxon>
        <taxon>Pseudomonadati</taxon>
        <taxon>Bacteroidota</taxon>
        <taxon>Sphingobacteriia</taxon>
        <taxon>Sphingobacteriales</taxon>
        <taxon>Sphingobacteriaceae</taxon>
        <taxon>Mucilaginibacter</taxon>
    </lineage>
</organism>
<gene>
    <name evidence="5" type="ORF">SAMN05216490_0722</name>
</gene>